<keyword evidence="1" id="KW-0479">Metal-binding</keyword>
<keyword evidence="3" id="KW-0862">Zinc</keyword>
<evidence type="ECO:0000313" key="8">
    <source>
        <dbReference type="Proteomes" id="UP000261520"/>
    </source>
</evidence>
<dbReference type="PROSITE" id="PS50089">
    <property type="entry name" value="ZF_RING_2"/>
    <property type="match status" value="1"/>
</dbReference>
<dbReference type="GO" id="GO:0061630">
    <property type="term" value="F:ubiquitin protein ligase activity"/>
    <property type="evidence" value="ECO:0007669"/>
    <property type="project" value="TreeGrafter"/>
</dbReference>
<dbReference type="CDD" id="cd16556">
    <property type="entry name" value="RING-HC_RNF183-like"/>
    <property type="match status" value="1"/>
</dbReference>
<dbReference type="GO" id="GO:0016567">
    <property type="term" value="P:protein ubiquitination"/>
    <property type="evidence" value="ECO:0007669"/>
    <property type="project" value="TreeGrafter"/>
</dbReference>
<keyword evidence="2 4" id="KW-0863">Zinc-finger</keyword>
<evidence type="ECO:0000256" key="1">
    <source>
        <dbReference type="ARBA" id="ARBA00022723"/>
    </source>
</evidence>
<proteinExistence type="predicted"/>
<evidence type="ECO:0000313" key="7">
    <source>
        <dbReference type="Ensembl" id="ENSPMGP00000005001.1"/>
    </source>
</evidence>
<feature type="compositionally biased region" description="Polar residues" evidence="5">
    <location>
        <begin position="49"/>
        <end position="59"/>
    </location>
</feature>
<feature type="compositionally biased region" description="Pro residues" evidence="5">
    <location>
        <begin position="28"/>
        <end position="40"/>
    </location>
</feature>
<dbReference type="Ensembl" id="ENSPMGT00000005304.1">
    <property type="protein sequence ID" value="ENSPMGP00000005001.1"/>
    <property type="gene ID" value="ENSPMGG00000004212.1"/>
</dbReference>
<sequence length="248" mass="27542">MNLYSDVTFTHYDLTSSSGNDVIYPPSALTPPPIPAPFPTTQPAEHHQNPYQTDQSELCNSHANPVSSATVNDQPAHHPTLVQSESLNITENANYFLSTDPVDQSDVSSPPRLSIVSSQSPDLECSICFSQFNNAFRCPKMLQCGHTFCLECLARMNVKSPEPSALLCPLCRAFTPLPTLGLPRLSNDTSVLSCLPSSMQRVYSVRFVRNKGRLQLKRLEAQTWIESWFLSCGTDRFSPWVHPESVLV</sequence>
<dbReference type="GO" id="GO:0008270">
    <property type="term" value="F:zinc ion binding"/>
    <property type="evidence" value="ECO:0007669"/>
    <property type="project" value="UniProtKB-KW"/>
</dbReference>
<evidence type="ECO:0000259" key="6">
    <source>
        <dbReference type="PROSITE" id="PS50089"/>
    </source>
</evidence>
<feature type="region of interest" description="Disordered" evidence="5">
    <location>
        <begin position="23"/>
        <end position="59"/>
    </location>
</feature>
<dbReference type="Gene3D" id="3.30.40.10">
    <property type="entry name" value="Zinc/RING finger domain, C3HC4 (zinc finger)"/>
    <property type="match status" value="1"/>
</dbReference>
<dbReference type="InterPro" id="IPR013083">
    <property type="entry name" value="Znf_RING/FYVE/PHD"/>
</dbReference>
<dbReference type="InterPro" id="IPR017907">
    <property type="entry name" value="Znf_RING_CS"/>
</dbReference>
<dbReference type="STRING" id="409849.ENSPMGP00000005001"/>
<dbReference type="Proteomes" id="UP000261520">
    <property type="component" value="Unplaced"/>
</dbReference>
<evidence type="ECO:0000256" key="3">
    <source>
        <dbReference type="ARBA" id="ARBA00022833"/>
    </source>
</evidence>
<dbReference type="PANTHER" id="PTHR22791">
    <property type="entry name" value="RING-TYPE DOMAIN-CONTAINING PROTEIN"/>
    <property type="match status" value="1"/>
</dbReference>
<evidence type="ECO:0000256" key="2">
    <source>
        <dbReference type="ARBA" id="ARBA00022771"/>
    </source>
</evidence>
<accession>A0A3B3ZKQ8</accession>
<evidence type="ECO:0000256" key="5">
    <source>
        <dbReference type="SAM" id="MobiDB-lite"/>
    </source>
</evidence>
<dbReference type="SUPFAM" id="SSF57850">
    <property type="entry name" value="RING/U-box"/>
    <property type="match status" value="1"/>
</dbReference>
<dbReference type="PANTHER" id="PTHR22791:SF30">
    <property type="entry name" value="RING FINGER PROTEIN 223-LIKE"/>
    <property type="match status" value="1"/>
</dbReference>
<organism evidence="7 8">
    <name type="scientific">Periophthalmus magnuspinnatus</name>
    <dbReference type="NCBI Taxonomy" id="409849"/>
    <lineage>
        <taxon>Eukaryota</taxon>
        <taxon>Metazoa</taxon>
        <taxon>Chordata</taxon>
        <taxon>Craniata</taxon>
        <taxon>Vertebrata</taxon>
        <taxon>Euteleostomi</taxon>
        <taxon>Actinopterygii</taxon>
        <taxon>Neopterygii</taxon>
        <taxon>Teleostei</taxon>
        <taxon>Neoteleostei</taxon>
        <taxon>Acanthomorphata</taxon>
        <taxon>Gobiaria</taxon>
        <taxon>Gobiiformes</taxon>
        <taxon>Gobioidei</taxon>
        <taxon>Gobiidae</taxon>
        <taxon>Oxudercinae</taxon>
        <taxon>Periophthalmus</taxon>
    </lineage>
</organism>
<name>A0A3B3ZKQ8_9GOBI</name>
<dbReference type="InterPro" id="IPR001841">
    <property type="entry name" value="Znf_RING"/>
</dbReference>
<dbReference type="PROSITE" id="PS00518">
    <property type="entry name" value="ZF_RING_1"/>
    <property type="match status" value="1"/>
</dbReference>
<dbReference type="InterPro" id="IPR027370">
    <property type="entry name" value="Znf-RING_euk"/>
</dbReference>
<feature type="domain" description="RING-type" evidence="6">
    <location>
        <begin position="125"/>
        <end position="172"/>
    </location>
</feature>
<dbReference type="SMART" id="SM00184">
    <property type="entry name" value="RING"/>
    <property type="match status" value="1"/>
</dbReference>
<reference evidence="7" key="1">
    <citation type="submission" date="2025-08" db="UniProtKB">
        <authorList>
            <consortium name="Ensembl"/>
        </authorList>
    </citation>
    <scope>IDENTIFICATION</scope>
</reference>
<keyword evidence="8" id="KW-1185">Reference proteome</keyword>
<dbReference type="Pfam" id="PF13445">
    <property type="entry name" value="zf-RING_UBOX"/>
    <property type="match status" value="1"/>
</dbReference>
<dbReference type="AlphaFoldDB" id="A0A3B3ZKQ8"/>
<reference evidence="7" key="2">
    <citation type="submission" date="2025-09" db="UniProtKB">
        <authorList>
            <consortium name="Ensembl"/>
        </authorList>
    </citation>
    <scope>IDENTIFICATION</scope>
</reference>
<protein>
    <recommendedName>
        <fullName evidence="6">RING-type domain-containing protein</fullName>
    </recommendedName>
</protein>
<dbReference type="InterPro" id="IPR051435">
    <property type="entry name" value="RING_finger_E3_ubiq-ligases"/>
</dbReference>
<evidence type="ECO:0000256" key="4">
    <source>
        <dbReference type="PROSITE-ProRule" id="PRU00175"/>
    </source>
</evidence>